<comment type="similarity">
    <text evidence="4">Belongs to the PNP synthase family.</text>
</comment>
<feature type="binding site" evidence="4">
    <location>
        <position position="45"/>
    </location>
    <ligand>
        <name>1-deoxy-D-xylulose 5-phosphate</name>
        <dbReference type="ChEBI" id="CHEBI:57792"/>
    </ligand>
</feature>
<dbReference type="NCBIfam" id="TIGR00559">
    <property type="entry name" value="pdxJ"/>
    <property type="match status" value="1"/>
</dbReference>
<dbReference type="RefSeq" id="WP_145287304.1">
    <property type="nucleotide sequence ID" value="NZ_CP036291.1"/>
</dbReference>
<dbReference type="UniPathway" id="UPA00244">
    <property type="reaction ID" value="UER00313"/>
</dbReference>
<comment type="function">
    <text evidence="4">Catalyzes the complicated ring closure reaction between the two acyclic compounds 1-deoxy-D-xylulose-5-phosphate (DXP) and 3-amino-2-oxopropyl phosphate (1-amino-acetone-3-phosphate or AAP) to form pyridoxine 5'-phosphate (PNP) and inorganic phosphate.</text>
</comment>
<comment type="pathway">
    <text evidence="4">Cofactor biosynthesis; pyridoxine 5'-phosphate biosynthesis; pyridoxine 5'-phosphate from D-erythrose 4-phosphate: step 5/5.</text>
</comment>
<dbReference type="GO" id="GO:0005829">
    <property type="term" value="C:cytosol"/>
    <property type="evidence" value="ECO:0007669"/>
    <property type="project" value="TreeGrafter"/>
</dbReference>
<feature type="binding site" evidence="4">
    <location>
        <begin position="213"/>
        <end position="214"/>
    </location>
    <ligand>
        <name>3-amino-2-oxopropyl phosphate</name>
        <dbReference type="ChEBI" id="CHEBI:57279"/>
    </ligand>
</feature>
<accession>A0A518DEK3</accession>
<dbReference type="PANTHER" id="PTHR30456:SF0">
    <property type="entry name" value="PYRIDOXINE 5'-PHOSPHATE SYNTHASE"/>
    <property type="match status" value="1"/>
</dbReference>
<dbReference type="HAMAP" id="MF_00279">
    <property type="entry name" value="PdxJ"/>
    <property type="match status" value="1"/>
</dbReference>
<dbReference type="CDD" id="cd00003">
    <property type="entry name" value="PNPsynthase"/>
    <property type="match status" value="1"/>
</dbReference>
<feature type="active site" description="Proton acceptor" evidence="4">
    <location>
        <position position="43"/>
    </location>
</feature>
<keyword evidence="3 4" id="KW-0664">Pyridoxine biosynthesis</keyword>
<keyword evidence="1 4" id="KW-0963">Cytoplasm</keyword>
<name>A0A518DEK3_9BACT</name>
<dbReference type="InterPro" id="IPR004569">
    <property type="entry name" value="PyrdxlP_synth_PdxJ"/>
</dbReference>
<evidence type="ECO:0000313" key="7">
    <source>
        <dbReference type="Proteomes" id="UP000317429"/>
    </source>
</evidence>
<evidence type="ECO:0000313" key="6">
    <source>
        <dbReference type="EMBL" id="QDU89903.1"/>
    </source>
</evidence>
<dbReference type="NCBIfam" id="NF003625">
    <property type="entry name" value="PRK05265.1-3"/>
    <property type="match status" value="1"/>
</dbReference>
<evidence type="ECO:0000256" key="3">
    <source>
        <dbReference type="ARBA" id="ARBA00023096"/>
    </source>
</evidence>
<dbReference type="OrthoDB" id="9806590at2"/>
<evidence type="ECO:0000256" key="2">
    <source>
        <dbReference type="ARBA" id="ARBA00022679"/>
    </source>
</evidence>
<feature type="binding site" evidence="4">
    <location>
        <position position="18"/>
    </location>
    <ligand>
        <name>3-amino-2-oxopropyl phosphate</name>
        <dbReference type="ChEBI" id="CHEBI:57279"/>
    </ligand>
</feature>
<organism evidence="6 7">
    <name type="scientific">Pirellulimonas nuda</name>
    <dbReference type="NCBI Taxonomy" id="2528009"/>
    <lineage>
        <taxon>Bacteria</taxon>
        <taxon>Pseudomonadati</taxon>
        <taxon>Planctomycetota</taxon>
        <taxon>Planctomycetia</taxon>
        <taxon>Pirellulales</taxon>
        <taxon>Lacipirellulaceae</taxon>
        <taxon>Pirellulimonas</taxon>
    </lineage>
</organism>
<feature type="binding site" evidence="4">
    <location>
        <position position="192"/>
    </location>
    <ligand>
        <name>3-amino-2-oxopropyl phosphate</name>
        <dbReference type="ChEBI" id="CHEBI:57279"/>
    </ligand>
</feature>
<dbReference type="KEGG" id="pnd:Pla175_33000"/>
<feature type="binding site" evidence="4">
    <location>
        <position position="100"/>
    </location>
    <ligand>
        <name>1-deoxy-D-xylulose 5-phosphate</name>
        <dbReference type="ChEBI" id="CHEBI:57792"/>
    </ligand>
</feature>
<feature type="site" description="Transition state stabilizer" evidence="4">
    <location>
        <position position="151"/>
    </location>
</feature>
<dbReference type="PANTHER" id="PTHR30456">
    <property type="entry name" value="PYRIDOXINE 5'-PHOSPHATE SYNTHASE"/>
    <property type="match status" value="1"/>
</dbReference>
<dbReference type="EC" id="2.6.99.2" evidence="4 5"/>
<evidence type="ECO:0000256" key="1">
    <source>
        <dbReference type="ARBA" id="ARBA00022490"/>
    </source>
</evidence>
<keyword evidence="7" id="KW-1185">Reference proteome</keyword>
<proteinExistence type="inferred from homology"/>
<feature type="active site" description="Proton acceptor" evidence="4">
    <location>
        <position position="70"/>
    </location>
</feature>
<feature type="active site" description="Proton donor" evidence="4">
    <location>
        <position position="191"/>
    </location>
</feature>
<comment type="catalytic activity">
    <reaction evidence="4">
        <text>3-amino-2-oxopropyl phosphate + 1-deoxy-D-xylulose 5-phosphate = pyridoxine 5'-phosphate + phosphate + 2 H2O + H(+)</text>
        <dbReference type="Rhea" id="RHEA:15265"/>
        <dbReference type="ChEBI" id="CHEBI:15377"/>
        <dbReference type="ChEBI" id="CHEBI:15378"/>
        <dbReference type="ChEBI" id="CHEBI:43474"/>
        <dbReference type="ChEBI" id="CHEBI:57279"/>
        <dbReference type="ChEBI" id="CHEBI:57792"/>
        <dbReference type="ChEBI" id="CHEBI:58589"/>
        <dbReference type="EC" id="2.6.99.2"/>
    </reaction>
</comment>
<gene>
    <name evidence="4 6" type="primary">pdxJ</name>
    <name evidence="6" type="ORF">Pla175_33000</name>
</gene>
<dbReference type="AlphaFoldDB" id="A0A518DEK3"/>
<dbReference type="EMBL" id="CP036291">
    <property type="protein sequence ID" value="QDU89903.1"/>
    <property type="molecule type" value="Genomic_DNA"/>
</dbReference>
<dbReference type="InterPro" id="IPR013785">
    <property type="entry name" value="Aldolase_TIM"/>
</dbReference>
<dbReference type="Pfam" id="PF03740">
    <property type="entry name" value="PdxJ"/>
    <property type="match status" value="1"/>
</dbReference>
<comment type="subunit">
    <text evidence="4">Homooctamer; tetramer of dimers.</text>
</comment>
<dbReference type="InterPro" id="IPR036130">
    <property type="entry name" value="Pyridoxine-5'_phos_synth"/>
</dbReference>
<evidence type="ECO:0000256" key="4">
    <source>
        <dbReference type="HAMAP-Rule" id="MF_00279"/>
    </source>
</evidence>
<keyword evidence="2 4" id="KW-0808">Transferase</keyword>
<evidence type="ECO:0000256" key="5">
    <source>
        <dbReference type="NCBIfam" id="TIGR00559"/>
    </source>
</evidence>
<dbReference type="NCBIfam" id="NF003627">
    <property type="entry name" value="PRK05265.1-5"/>
    <property type="match status" value="1"/>
</dbReference>
<feature type="binding site" evidence="4">
    <location>
        <position position="7"/>
    </location>
    <ligand>
        <name>3-amino-2-oxopropyl phosphate</name>
        <dbReference type="ChEBI" id="CHEBI:57279"/>
    </ligand>
</feature>
<dbReference type="SUPFAM" id="SSF63892">
    <property type="entry name" value="Pyridoxine 5'-phosphate synthase"/>
    <property type="match status" value="1"/>
</dbReference>
<protein>
    <recommendedName>
        <fullName evidence="4 5">Pyridoxine 5'-phosphate synthase</fullName>
        <shortName evidence="4">PNP synthase</shortName>
        <ecNumber evidence="4 5">2.6.99.2</ecNumber>
    </recommendedName>
</protein>
<feature type="binding site" evidence="4">
    <location>
        <begin position="9"/>
        <end position="10"/>
    </location>
    <ligand>
        <name>1-deoxy-D-xylulose 5-phosphate</name>
        <dbReference type="ChEBI" id="CHEBI:57792"/>
    </ligand>
</feature>
<comment type="subcellular location">
    <subcellularLocation>
        <location evidence="4">Cytoplasm</location>
    </subcellularLocation>
</comment>
<dbReference type="GO" id="GO:0033856">
    <property type="term" value="F:pyridoxine 5'-phosphate synthase activity"/>
    <property type="evidence" value="ECO:0007669"/>
    <property type="project" value="UniProtKB-UniRule"/>
</dbReference>
<dbReference type="GO" id="GO:0008615">
    <property type="term" value="P:pyridoxine biosynthetic process"/>
    <property type="evidence" value="ECO:0007669"/>
    <property type="project" value="UniProtKB-UniRule"/>
</dbReference>
<dbReference type="Proteomes" id="UP000317429">
    <property type="component" value="Chromosome"/>
</dbReference>
<sequence length="243" mass="25952">MVHLGVNIDHVATLREARRGREPDPVHAAMLAELGGADSITVHLREDRRHIQDRDLDVLLHTVATTINLELATADDVVAIACRAKPAQATLVPERREEVTTEGGLDLTQNRVATQGAIERLRDAGVTVSLFIDPDPAQIDAAAELGVTAVELHTGAYAHAFSAGDAGNALLTLQAAADRVHASGMRLHAGHGLNYQNVGPVAALANMFELNIGHSIVCRALWTGFEPAVREMKRLIDAASSVR</sequence>
<feature type="binding site" evidence="4">
    <location>
        <position position="50"/>
    </location>
    <ligand>
        <name>1-deoxy-D-xylulose 5-phosphate</name>
        <dbReference type="ChEBI" id="CHEBI:57792"/>
    </ligand>
</feature>
<reference evidence="6 7" key="1">
    <citation type="submission" date="2019-02" db="EMBL/GenBank/DDBJ databases">
        <title>Deep-cultivation of Planctomycetes and their phenomic and genomic characterization uncovers novel biology.</title>
        <authorList>
            <person name="Wiegand S."/>
            <person name="Jogler M."/>
            <person name="Boedeker C."/>
            <person name="Pinto D."/>
            <person name="Vollmers J."/>
            <person name="Rivas-Marin E."/>
            <person name="Kohn T."/>
            <person name="Peeters S.H."/>
            <person name="Heuer A."/>
            <person name="Rast P."/>
            <person name="Oberbeckmann S."/>
            <person name="Bunk B."/>
            <person name="Jeske O."/>
            <person name="Meyerdierks A."/>
            <person name="Storesund J.E."/>
            <person name="Kallscheuer N."/>
            <person name="Luecker S."/>
            <person name="Lage O.M."/>
            <person name="Pohl T."/>
            <person name="Merkel B.J."/>
            <person name="Hornburger P."/>
            <person name="Mueller R.-W."/>
            <person name="Bruemmer F."/>
            <person name="Labrenz M."/>
            <person name="Spormann A.M."/>
            <person name="Op den Camp H."/>
            <person name="Overmann J."/>
            <person name="Amann R."/>
            <person name="Jetten M.S.M."/>
            <person name="Mascher T."/>
            <person name="Medema M.H."/>
            <person name="Devos D.P."/>
            <person name="Kaster A.-K."/>
            <person name="Ovreas L."/>
            <person name="Rohde M."/>
            <person name="Galperin M.Y."/>
            <person name="Jogler C."/>
        </authorList>
    </citation>
    <scope>NUCLEOTIDE SEQUENCE [LARGE SCALE GENOMIC DNA]</scope>
    <source>
        <strain evidence="6 7">Pla175</strain>
    </source>
</reference>
<dbReference type="Gene3D" id="3.20.20.70">
    <property type="entry name" value="Aldolase class I"/>
    <property type="match status" value="1"/>
</dbReference>